<dbReference type="EMBL" id="QZEZ01000007">
    <property type="protein sequence ID" value="RJK94252.1"/>
    <property type="molecule type" value="Genomic_DNA"/>
</dbReference>
<evidence type="ECO:0000313" key="3">
    <source>
        <dbReference type="Proteomes" id="UP000265614"/>
    </source>
</evidence>
<feature type="compositionally biased region" description="Low complexity" evidence="1">
    <location>
        <begin position="47"/>
        <end position="76"/>
    </location>
</feature>
<name>A0A3A3ZGC7_9ACTN</name>
<protein>
    <submittedName>
        <fullName evidence="2">Uncharacterized protein</fullName>
    </submittedName>
</protein>
<proteinExistence type="predicted"/>
<evidence type="ECO:0000256" key="1">
    <source>
        <dbReference type="SAM" id="MobiDB-lite"/>
    </source>
</evidence>
<dbReference type="AlphaFoldDB" id="A0A3A3ZGC7"/>
<comment type="caution">
    <text evidence="2">The sequence shown here is derived from an EMBL/GenBank/DDBJ whole genome shotgun (WGS) entry which is preliminary data.</text>
</comment>
<keyword evidence="3" id="KW-1185">Reference proteome</keyword>
<reference evidence="2 3" key="1">
    <citation type="submission" date="2018-09" db="EMBL/GenBank/DDBJ databases">
        <title>YIM 75000 draft genome.</title>
        <authorList>
            <person name="Tang S."/>
            <person name="Feng Y."/>
        </authorList>
    </citation>
    <scope>NUCLEOTIDE SEQUENCE [LARGE SCALE GENOMIC DNA]</scope>
    <source>
        <strain evidence="2 3">YIM 75000</strain>
    </source>
</reference>
<dbReference type="RefSeq" id="WP_119951261.1">
    <property type="nucleotide sequence ID" value="NZ_QZEZ01000007.1"/>
</dbReference>
<organism evidence="2 3">
    <name type="scientific">Vallicoccus soli</name>
    <dbReference type="NCBI Taxonomy" id="2339232"/>
    <lineage>
        <taxon>Bacteria</taxon>
        <taxon>Bacillati</taxon>
        <taxon>Actinomycetota</taxon>
        <taxon>Actinomycetes</taxon>
        <taxon>Motilibacterales</taxon>
        <taxon>Vallicoccaceae</taxon>
        <taxon>Vallicoccus</taxon>
    </lineage>
</organism>
<feature type="region of interest" description="Disordered" evidence="1">
    <location>
        <begin position="47"/>
        <end position="115"/>
    </location>
</feature>
<sequence length="115" mass="10897">MSESTPTPRVRRAEGAAWWRANLGRLGAATALSAGLVLGGYGIAAATTSDAGSGTGTSTSGRGYVPAAADGAVPPAEDCPGGRGGGVPPEGVVPEGTAPEATAPESGAAASYGTV</sequence>
<gene>
    <name evidence="2" type="ORF">D5H78_14780</name>
</gene>
<evidence type="ECO:0000313" key="2">
    <source>
        <dbReference type="EMBL" id="RJK94252.1"/>
    </source>
</evidence>
<accession>A0A3A3ZGC7</accession>
<dbReference type="Proteomes" id="UP000265614">
    <property type="component" value="Unassembled WGS sequence"/>
</dbReference>